<dbReference type="RefSeq" id="WP_259469059.1">
    <property type="nucleotide sequence ID" value="NZ_RBNR01000086.1"/>
</dbReference>
<evidence type="ECO:0000313" key="1">
    <source>
        <dbReference type="EMBL" id="RML45993.1"/>
    </source>
</evidence>
<protein>
    <submittedName>
        <fullName evidence="1">Uncharacterized protein</fullName>
    </submittedName>
</protein>
<comment type="caution">
    <text evidence="1">The sequence shown here is derived from an EMBL/GenBank/DDBJ whole genome shotgun (WGS) entry which is preliminary data.</text>
</comment>
<organism evidence="1 2">
    <name type="scientific">Pseudomonas syringae pv. ribicola</name>
    <dbReference type="NCBI Taxonomy" id="55398"/>
    <lineage>
        <taxon>Bacteria</taxon>
        <taxon>Pseudomonadati</taxon>
        <taxon>Pseudomonadota</taxon>
        <taxon>Gammaproteobacteria</taxon>
        <taxon>Pseudomonadales</taxon>
        <taxon>Pseudomonadaceae</taxon>
        <taxon>Pseudomonas</taxon>
    </lineage>
</organism>
<dbReference type="Proteomes" id="UP000280292">
    <property type="component" value="Unassembled WGS sequence"/>
</dbReference>
<reference evidence="1 2" key="1">
    <citation type="submission" date="2018-08" db="EMBL/GenBank/DDBJ databases">
        <title>Recombination of ecologically and evolutionarily significant loci maintains genetic cohesion in the Pseudomonas syringae species complex.</title>
        <authorList>
            <person name="Dillon M."/>
            <person name="Thakur S."/>
            <person name="Almeida R.N.D."/>
            <person name="Weir B.S."/>
            <person name="Guttman D.S."/>
        </authorList>
    </citation>
    <scope>NUCLEOTIDE SEQUENCE [LARGE SCALE GENOMIC DNA]</scope>
    <source>
        <strain evidence="1 2">ICMP 3883</strain>
    </source>
</reference>
<gene>
    <name evidence="1" type="ORF">ALQ95_02309</name>
</gene>
<proteinExistence type="predicted"/>
<name>A0A3M2W3L4_PSESI</name>
<evidence type="ECO:0000313" key="2">
    <source>
        <dbReference type="Proteomes" id="UP000280292"/>
    </source>
</evidence>
<sequence>MSRTGARDRARRQLTETLTLLTQAVSLLCKSRVVLKRSRSADAAECLAMIESFCSCPLPTHPEQHPDNLAVDQFATAMKTKLAEGRTKGLDNWNKPWVKDEQLAELFVKNISKGNPGNFVDIANFAMMLHQRGADPLELTLADNKSHVEPYFKPPKDGIKLATPSAKAKANDARYRYMRERNVNAISKGSVLTGKTPDNVVVNLDDLDGAFDIALAEAVKQ</sequence>
<accession>A0A3M2W3L4</accession>
<dbReference type="AlphaFoldDB" id="A0A3M2W3L4"/>
<dbReference type="EMBL" id="RBNR01000086">
    <property type="protein sequence ID" value="RML45993.1"/>
    <property type="molecule type" value="Genomic_DNA"/>
</dbReference>